<organism evidence="1 2">
    <name type="scientific">Neobacillus bataviensis LMG 21833</name>
    <dbReference type="NCBI Taxonomy" id="1117379"/>
    <lineage>
        <taxon>Bacteria</taxon>
        <taxon>Bacillati</taxon>
        <taxon>Bacillota</taxon>
        <taxon>Bacilli</taxon>
        <taxon>Bacillales</taxon>
        <taxon>Bacillaceae</taxon>
        <taxon>Neobacillus</taxon>
    </lineage>
</organism>
<dbReference type="RefSeq" id="WP_007086474.1">
    <property type="nucleotide sequence ID" value="NZ_AJLS01000122.1"/>
</dbReference>
<dbReference type="AlphaFoldDB" id="K6D0Q5"/>
<accession>K6D0Q5</accession>
<dbReference type="eggNOG" id="ENOG5030EFB">
    <property type="taxonomic scope" value="Bacteria"/>
</dbReference>
<dbReference type="OrthoDB" id="9904062at2"/>
<evidence type="ECO:0000313" key="1">
    <source>
        <dbReference type="EMBL" id="EKN66042.1"/>
    </source>
</evidence>
<dbReference type="PATRIC" id="fig|1117379.3.peg.3605"/>
<protein>
    <submittedName>
        <fullName evidence="1">Uncharacterized protein</fullName>
    </submittedName>
</protein>
<keyword evidence="2" id="KW-1185">Reference proteome</keyword>
<reference evidence="1 2" key="1">
    <citation type="journal article" date="2012" name="Front. Microbiol.">
        <title>Redundancy and modularity in membrane-associated dissimilatory nitrate reduction in Bacillus.</title>
        <authorList>
            <person name="Heylen K."/>
            <person name="Keltjens J."/>
        </authorList>
    </citation>
    <scope>NUCLEOTIDE SEQUENCE [LARGE SCALE GENOMIC DNA]</scope>
    <source>
        <strain evidence="2">LMG 21833T</strain>
    </source>
</reference>
<dbReference type="EMBL" id="AJLS01000122">
    <property type="protein sequence ID" value="EKN66042.1"/>
    <property type="molecule type" value="Genomic_DNA"/>
</dbReference>
<dbReference type="Proteomes" id="UP000006316">
    <property type="component" value="Unassembled WGS sequence"/>
</dbReference>
<name>K6D0Q5_9BACI</name>
<gene>
    <name evidence="1" type="ORF">BABA_17402</name>
</gene>
<proteinExistence type="predicted"/>
<dbReference type="STRING" id="1117379.BABA_17402"/>
<comment type="caution">
    <text evidence="1">The sequence shown here is derived from an EMBL/GenBank/DDBJ whole genome shotgun (WGS) entry which is preliminary data.</text>
</comment>
<sequence>MSDIVKMKKEIEELSADRVSRGLPPSPPDNFVSPEVGFILFERCKPLFDILVKYAKLCDEAQAILPIDVSKFDSYTDDLVLLGRTVGNGGMAFAVGLKGAIMTIKSPGGKSPDHYVRVLLNYLQIAGLEVKHVISTFAYNYKLDDSEQKLLMEKVHTNYELYKSDEAVLNAELKRLKEHYESIKHLY</sequence>
<evidence type="ECO:0000313" key="2">
    <source>
        <dbReference type="Proteomes" id="UP000006316"/>
    </source>
</evidence>